<comment type="caution">
    <text evidence="1">The sequence shown here is derived from an EMBL/GenBank/DDBJ whole genome shotgun (WGS) entry which is preliminary data.</text>
</comment>
<dbReference type="EMBL" id="PQXN01000019">
    <property type="protein sequence ID" value="TGO62517.1"/>
    <property type="molecule type" value="Genomic_DNA"/>
</dbReference>
<dbReference type="OrthoDB" id="10333745at2759"/>
<evidence type="ECO:0000313" key="1">
    <source>
        <dbReference type="EMBL" id="TGO62517.1"/>
    </source>
</evidence>
<organism evidence="1 2">
    <name type="scientific">Botryotinia convoluta</name>
    <dbReference type="NCBI Taxonomy" id="54673"/>
    <lineage>
        <taxon>Eukaryota</taxon>
        <taxon>Fungi</taxon>
        <taxon>Dikarya</taxon>
        <taxon>Ascomycota</taxon>
        <taxon>Pezizomycotina</taxon>
        <taxon>Leotiomycetes</taxon>
        <taxon>Helotiales</taxon>
        <taxon>Sclerotiniaceae</taxon>
        <taxon>Botryotinia</taxon>
    </lineage>
</organism>
<gene>
    <name evidence="1" type="ORF">BCON_0019g00530</name>
</gene>
<dbReference type="AlphaFoldDB" id="A0A4Z1J0U4"/>
<reference evidence="1 2" key="1">
    <citation type="submission" date="2017-12" db="EMBL/GenBank/DDBJ databases">
        <title>Comparative genomics of Botrytis spp.</title>
        <authorList>
            <person name="Valero-Jimenez C.A."/>
            <person name="Tapia P."/>
            <person name="Veloso J."/>
            <person name="Silva-Moreno E."/>
            <person name="Staats M."/>
            <person name="Valdes J.H."/>
            <person name="Van Kan J.A.L."/>
        </authorList>
    </citation>
    <scope>NUCLEOTIDE SEQUENCE [LARGE SCALE GENOMIC DNA]</scope>
    <source>
        <strain evidence="1 2">MUCL11595</strain>
    </source>
</reference>
<protein>
    <submittedName>
        <fullName evidence="1">Uncharacterized protein</fullName>
    </submittedName>
</protein>
<sequence length="103" mass="11775">MVIPNLQMPFPVFVLSEDTKLKLTSSNPQSARWQEGRQLLQVFNDIWQTLDLVRTGLEAAKPDLIEVEDCASSYIHEVKCIGLENVRSNTRTERIETMWPSGN</sequence>
<proteinExistence type="predicted"/>
<keyword evidence="2" id="KW-1185">Reference proteome</keyword>
<dbReference type="Proteomes" id="UP000297527">
    <property type="component" value="Unassembled WGS sequence"/>
</dbReference>
<evidence type="ECO:0000313" key="2">
    <source>
        <dbReference type="Proteomes" id="UP000297527"/>
    </source>
</evidence>
<accession>A0A4Z1J0U4</accession>
<name>A0A4Z1J0U4_9HELO</name>